<dbReference type="Proteomes" id="UP001152622">
    <property type="component" value="Chromosome 6"/>
</dbReference>
<dbReference type="EMBL" id="JAINUF010000006">
    <property type="protein sequence ID" value="KAJ8356014.1"/>
    <property type="molecule type" value="Genomic_DNA"/>
</dbReference>
<evidence type="ECO:0000313" key="3">
    <source>
        <dbReference type="Proteomes" id="UP001152622"/>
    </source>
</evidence>
<evidence type="ECO:0000256" key="1">
    <source>
        <dbReference type="SAM" id="MobiDB-lite"/>
    </source>
</evidence>
<sequence length="100" mass="10898">MHWPGQRTKSHFGAFHYSVTAVSSGAPRSIRNDRGESTETRSPAPRTSPLGKGVSQWSLNLLIPVSSQGDAQRNSKQDILPFSPGVTVGNTTQLQKSFLY</sequence>
<feature type="region of interest" description="Disordered" evidence="1">
    <location>
        <begin position="23"/>
        <end position="53"/>
    </location>
</feature>
<reference evidence="2" key="1">
    <citation type="journal article" date="2023" name="Science">
        <title>Genome structures resolve the early diversification of teleost fishes.</title>
        <authorList>
            <person name="Parey E."/>
            <person name="Louis A."/>
            <person name="Montfort J."/>
            <person name="Bouchez O."/>
            <person name="Roques C."/>
            <person name="Iampietro C."/>
            <person name="Lluch J."/>
            <person name="Castinel A."/>
            <person name="Donnadieu C."/>
            <person name="Desvignes T."/>
            <person name="Floi Bucao C."/>
            <person name="Jouanno E."/>
            <person name="Wen M."/>
            <person name="Mejri S."/>
            <person name="Dirks R."/>
            <person name="Jansen H."/>
            <person name="Henkel C."/>
            <person name="Chen W.J."/>
            <person name="Zahm M."/>
            <person name="Cabau C."/>
            <person name="Klopp C."/>
            <person name="Thompson A.W."/>
            <person name="Robinson-Rechavi M."/>
            <person name="Braasch I."/>
            <person name="Lecointre G."/>
            <person name="Bobe J."/>
            <person name="Postlethwait J.H."/>
            <person name="Berthelot C."/>
            <person name="Roest Crollius H."/>
            <person name="Guiguen Y."/>
        </authorList>
    </citation>
    <scope>NUCLEOTIDE SEQUENCE</scope>
    <source>
        <strain evidence="2">WJC10195</strain>
    </source>
</reference>
<organism evidence="2 3">
    <name type="scientific">Synaphobranchus kaupii</name>
    <name type="common">Kaup's arrowtooth eel</name>
    <dbReference type="NCBI Taxonomy" id="118154"/>
    <lineage>
        <taxon>Eukaryota</taxon>
        <taxon>Metazoa</taxon>
        <taxon>Chordata</taxon>
        <taxon>Craniata</taxon>
        <taxon>Vertebrata</taxon>
        <taxon>Euteleostomi</taxon>
        <taxon>Actinopterygii</taxon>
        <taxon>Neopterygii</taxon>
        <taxon>Teleostei</taxon>
        <taxon>Anguilliformes</taxon>
        <taxon>Synaphobranchidae</taxon>
        <taxon>Synaphobranchus</taxon>
    </lineage>
</organism>
<dbReference type="AlphaFoldDB" id="A0A9Q1FD49"/>
<name>A0A9Q1FD49_SYNKA</name>
<evidence type="ECO:0000313" key="2">
    <source>
        <dbReference type="EMBL" id="KAJ8356014.1"/>
    </source>
</evidence>
<feature type="compositionally biased region" description="Basic and acidic residues" evidence="1">
    <location>
        <begin position="30"/>
        <end position="39"/>
    </location>
</feature>
<keyword evidence="3" id="KW-1185">Reference proteome</keyword>
<proteinExistence type="predicted"/>
<comment type="caution">
    <text evidence="2">The sequence shown here is derived from an EMBL/GenBank/DDBJ whole genome shotgun (WGS) entry which is preliminary data.</text>
</comment>
<accession>A0A9Q1FD49</accession>
<protein>
    <submittedName>
        <fullName evidence="2">Uncharacterized protein</fullName>
    </submittedName>
</protein>
<gene>
    <name evidence="2" type="ORF">SKAU_G00188080</name>
</gene>